<reference evidence="11" key="1">
    <citation type="submission" date="2021-01" db="EMBL/GenBank/DDBJ databases">
        <authorList>
            <person name="Corre E."/>
            <person name="Pelletier E."/>
            <person name="Niang G."/>
            <person name="Scheremetjew M."/>
            <person name="Finn R."/>
            <person name="Kale V."/>
            <person name="Holt S."/>
            <person name="Cochrane G."/>
            <person name="Meng A."/>
            <person name="Brown T."/>
            <person name="Cohen L."/>
        </authorList>
    </citation>
    <scope>NUCLEOTIDE SEQUENCE</scope>
    <source>
        <strain evidence="11">PLY429</strain>
    </source>
</reference>
<dbReference type="Gene3D" id="3.20.20.70">
    <property type="entry name" value="Aldolase class I"/>
    <property type="match status" value="1"/>
</dbReference>
<dbReference type="EMBL" id="HBGG01035375">
    <property type="protein sequence ID" value="CAD9216270.1"/>
    <property type="molecule type" value="Transcribed_RNA"/>
</dbReference>
<dbReference type="InterPro" id="IPR018517">
    <property type="entry name" value="tRNA_hU_synthase_CS"/>
</dbReference>
<dbReference type="InterPro" id="IPR004653">
    <property type="entry name" value="DusA"/>
</dbReference>
<evidence type="ECO:0000256" key="9">
    <source>
        <dbReference type="SAM" id="MobiDB-lite"/>
    </source>
</evidence>
<dbReference type="PANTHER" id="PTHR42907:SF1">
    <property type="entry name" value="FMN-LINKED OXIDOREDUCTASES SUPERFAMILY PROTEIN"/>
    <property type="match status" value="1"/>
</dbReference>
<evidence type="ECO:0000256" key="6">
    <source>
        <dbReference type="ARBA" id="ARBA00022857"/>
    </source>
</evidence>
<evidence type="ECO:0000313" key="11">
    <source>
        <dbReference type="EMBL" id="CAD9216270.1"/>
    </source>
</evidence>
<keyword evidence="8" id="KW-0560">Oxidoreductase</keyword>
<accession>A0A7S1T2X4</accession>
<keyword evidence="3" id="KW-0285">Flavoprotein</keyword>
<evidence type="ECO:0000256" key="7">
    <source>
        <dbReference type="ARBA" id="ARBA00022884"/>
    </source>
</evidence>
<keyword evidence="2" id="KW-0820">tRNA-binding</keyword>
<evidence type="ECO:0000256" key="1">
    <source>
        <dbReference type="ARBA" id="ARBA00001917"/>
    </source>
</evidence>
<comment type="cofactor">
    <cofactor evidence="1">
        <name>FMN</name>
        <dbReference type="ChEBI" id="CHEBI:58210"/>
    </cofactor>
</comment>
<dbReference type="CDD" id="cd02801">
    <property type="entry name" value="DUS_like_FMN"/>
    <property type="match status" value="1"/>
</dbReference>
<evidence type="ECO:0000256" key="4">
    <source>
        <dbReference type="ARBA" id="ARBA00022643"/>
    </source>
</evidence>
<dbReference type="PROSITE" id="PS01136">
    <property type="entry name" value="UPF0034"/>
    <property type="match status" value="1"/>
</dbReference>
<name>A0A7S1T2X4_9CHLO</name>
<keyword evidence="7" id="KW-0694">RNA-binding</keyword>
<gene>
    <name evidence="11" type="ORF">TCHU04912_LOCUS18510</name>
</gene>
<feature type="region of interest" description="Disordered" evidence="9">
    <location>
        <begin position="463"/>
        <end position="505"/>
    </location>
</feature>
<dbReference type="PANTHER" id="PTHR42907">
    <property type="entry name" value="FMN-LINKED OXIDOREDUCTASES SUPERFAMILY PROTEIN"/>
    <property type="match status" value="1"/>
</dbReference>
<dbReference type="InterPro" id="IPR013785">
    <property type="entry name" value="Aldolase_TIM"/>
</dbReference>
<keyword evidence="6" id="KW-0521">NADP</keyword>
<feature type="compositionally biased region" description="Low complexity" evidence="9">
    <location>
        <begin position="481"/>
        <end position="494"/>
    </location>
</feature>
<organism evidence="11">
    <name type="scientific">Tetraselmis chuii</name>
    <dbReference type="NCBI Taxonomy" id="63592"/>
    <lineage>
        <taxon>Eukaryota</taxon>
        <taxon>Viridiplantae</taxon>
        <taxon>Chlorophyta</taxon>
        <taxon>core chlorophytes</taxon>
        <taxon>Chlorodendrophyceae</taxon>
        <taxon>Chlorodendrales</taxon>
        <taxon>Chlorodendraceae</taxon>
        <taxon>Tetraselmis</taxon>
    </lineage>
</organism>
<dbReference type="GO" id="GO:0000049">
    <property type="term" value="F:tRNA binding"/>
    <property type="evidence" value="ECO:0007669"/>
    <property type="project" value="UniProtKB-KW"/>
</dbReference>
<dbReference type="NCBIfam" id="NF008774">
    <property type="entry name" value="PRK11815.1"/>
    <property type="match status" value="1"/>
</dbReference>
<evidence type="ECO:0000256" key="8">
    <source>
        <dbReference type="ARBA" id="ARBA00023002"/>
    </source>
</evidence>
<dbReference type="GO" id="GO:0050660">
    <property type="term" value="F:flavin adenine dinucleotide binding"/>
    <property type="evidence" value="ECO:0007669"/>
    <property type="project" value="InterPro"/>
</dbReference>
<proteinExistence type="predicted"/>
<evidence type="ECO:0000256" key="5">
    <source>
        <dbReference type="ARBA" id="ARBA00022694"/>
    </source>
</evidence>
<feature type="domain" description="DUS-like FMN-binding" evidence="10">
    <location>
        <begin position="101"/>
        <end position="425"/>
    </location>
</feature>
<dbReference type="GO" id="GO:0017150">
    <property type="term" value="F:tRNA dihydrouridine synthase activity"/>
    <property type="evidence" value="ECO:0007669"/>
    <property type="project" value="InterPro"/>
</dbReference>
<dbReference type="AlphaFoldDB" id="A0A7S1T2X4"/>
<keyword evidence="5" id="KW-0819">tRNA processing</keyword>
<dbReference type="Pfam" id="PF01207">
    <property type="entry name" value="Dus"/>
    <property type="match status" value="1"/>
</dbReference>
<evidence type="ECO:0000256" key="2">
    <source>
        <dbReference type="ARBA" id="ARBA00022555"/>
    </source>
</evidence>
<dbReference type="InterPro" id="IPR035587">
    <property type="entry name" value="DUS-like_FMN-bd"/>
</dbReference>
<protein>
    <recommendedName>
        <fullName evidence="10">DUS-like FMN-binding domain-containing protein</fullName>
    </recommendedName>
</protein>
<keyword evidence="4" id="KW-0288">FMN</keyword>
<sequence length="505" mass="54650">MRFIRGMWRGTCTQTSNGGAFPRGIASRPSFGIGGFGGASALGGLRTHAGQRTVDCSASRQALGATPTVTTPVAFSRVRARAAHSGVAAMAVATDKQLMSVAPMMDWTDLHWRQLARMLSKHTWLWTEMVVDLTLVHQDPNLDKFLWFPEEQHPIVLQLGGSDPETLAKAAELALPYGYDEINLNCGCPSDRVAGSGCFGAALMLDPQRVGACCAAMNKVLGGVPLTIKCRLGVDDHDSYEELAKFIRVVSEEGGITHFIMHARKAFLQGLNPHQNRTVPPLRHQWVFALRRDFPHLSFSLNGGVQSCTEVSAILESTIQGNKVEGIMVGRAAYHYPWQVLAVADTAVFGAAEDPAKSRRQVLRDYAKYADSIQGRFTVEGHKQNPNTRSLTIPLLNMFHGEAGNRAWKQSVDKVLREAQSVSELLDKTLNCFSDEVLDAPPSPPPQGMPAAEWLETLQELPLPATGEYDSSVRSVDDAADGNGSASEANGAAEHAPPSADAVRS</sequence>
<dbReference type="SUPFAM" id="SSF51395">
    <property type="entry name" value="FMN-linked oxidoreductases"/>
    <property type="match status" value="1"/>
</dbReference>
<evidence type="ECO:0000256" key="3">
    <source>
        <dbReference type="ARBA" id="ARBA00022630"/>
    </source>
</evidence>
<evidence type="ECO:0000259" key="10">
    <source>
        <dbReference type="Pfam" id="PF01207"/>
    </source>
</evidence>
<dbReference type="Gene3D" id="1.20.120.1460">
    <property type="match status" value="1"/>
</dbReference>